<keyword evidence="3" id="KW-1185">Reference proteome</keyword>
<dbReference type="Gene3D" id="3.90.320.10">
    <property type="match status" value="1"/>
</dbReference>
<dbReference type="KEGG" id="cha:CHAB381_1392"/>
<dbReference type="HOGENOM" id="CLU_020071_0_0_7"/>
<dbReference type="Proteomes" id="UP000002407">
    <property type="component" value="Chromosome"/>
</dbReference>
<dbReference type="EMBL" id="CP000776">
    <property type="protein sequence ID" value="ABS52250.1"/>
    <property type="molecule type" value="Genomic_DNA"/>
</dbReference>
<dbReference type="InterPro" id="IPR038726">
    <property type="entry name" value="PDDEXK_AddAB-type"/>
</dbReference>
<dbReference type="Pfam" id="PF12705">
    <property type="entry name" value="PDDEXK_1"/>
    <property type="match status" value="1"/>
</dbReference>
<sequence length="803" mass="92946">MQLFVFSTRRKIRAFLDKTCENELLQKTASLGEFFGKCVKVNKLCKCQKIEQILFMREACRVVKQANETLKFPLEFYEFMKNSDYLFSFFKELAAEKKSIDDLDINDTYASYSEHLKILSLVLENYKSLLNQNGFFDEITLPYIYEINQKFIKNYSKIFIEIDGILSNFEFEILTEISKICDVTVKFQVSGLNTKLVQKFREFSGADFDNEKIYELNLSKKKIENVKSAPQNLKVSLRAFSLRSLQCAFVFEKISSFIQAGINPKNIAVILPDEDFAEILIAHDKALANRMLNFAMGEKFSSSAFFQILEKFTNLAKNGIFIDLKDQDNTQWSENTVFFQKNLIDADLYENFMKNFGMCANFEVFKEIILQIAENTKNADKILAEPLFEISILMQKNKSANLTFGNLCEILLSLLSEIKIDDVSGGEVSVLGILESRGMKFDGVIIIDFNDDLIPKRVSAEMFLSSKVRAKAGLIGHEDRENLQRFYYESLIKNAKKVAISYQENEDKIVFRFAKKFDIIDDTDYSDEAYLHVFANRKNKIFSFLQNDDPVCKSKLFDDALSFSKLDVFLSCKRKYYYAYLANIKEPKKLETQLDFASKGSLIHEVLQKIYNDFGTFNEQKFAEVYTQISKKYIISDFERELSFYRIKKVNDEIFTDFLKQGFNFEAAEKQMETEFCGVKIKGKIDRIDKNKNGETLLNDYKSGNVNDKSYQLAFYKALLGLDDSTQSYFISIKNCAKIPSKLGINVAYESKDKIYPSLKDLIFSLKLSAQNEMKFSRSDYFEKEAKECDFCPYKIICKGEIA</sequence>
<dbReference type="InterPro" id="IPR011604">
    <property type="entry name" value="PDDEXK-like_dom_sf"/>
</dbReference>
<reference evidence="3" key="1">
    <citation type="submission" date="2007-07" db="EMBL/GenBank/DDBJ databases">
        <title>Complete genome sequence of Campylobacter hominis ATCC BAA-381, a commensal isolated from the human gastrointestinal tract.</title>
        <authorList>
            <person name="Fouts D.E."/>
            <person name="Mongodin E.F."/>
            <person name="Puiu D."/>
            <person name="Sebastian Y."/>
            <person name="Miller W.G."/>
            <person name="Mandrell R.E."/>
            <person name="Nelson K.E."/>
        </authorList>
    </citation>
    <scope>NUCLEOTIDE SEQUENCE [LARGE SCALE GENOMIC DNA]</scope>
    <source>
        <strain evidence="3">ATCC BAA-381 / LMG 19568 / NCTC 13146 / CH001A</strain>
    </source>
</reference>
<protein>
    <recommendedName>
        <fullName evidence="1">PD-(D/E)XK endonuclease-like domain-containing protein</fullName>
    </recommendedName>
</protein>
<dbReference type="SUPFAM" id="SSF52540">
    <property type="entry name" value="P-loop containing nucleoside triphosphate hydrolases"/>
    <property type="match status" value="1"/>
</dbReference>
<dbReference type="eggNOG" id="COG2887">
    <property type="taxonomic scope" value="Bacteria"/>
</dbReference>
<proteinExistence type="predicted"/>
<accession>A7I350</accession>
<evidence type="ECO:0000313" key="2">
    <source>
        <dbReference type="EMBL" id="ABS52250.1"/>
    </source>
</evidence>
<dbReference type="InterPro" id="IPR027417">
    <property type="entry name" value="P-loop_NTPase"/>
</dbReference>
<name>A7I350_CAMHC</name>
<organism evidence="2 3">
    <name type="scientific">Campylobacter hominis (strain ATCC BAA-381 / DSM 21671 / CCUG 45161 / LMG 19568 / NCTC 13146 / CH001A)</name>
    <dbReference type="NCBI Taxonomy" id="360107"/>
    <lineage>
        <taxon>Bacteria</taxon>
        <taxon>Pseudomonadati</taxon>
        <taxon>Campylobacterota</taxon>
        <taxon>Epsilonproteobacteria</taxon>
        <taxon>Campylobacterales</taxon>
        <taxon>Campylobacteraceae</taxon>
        <taxon>Campylobacter</taxon>
    </lineage>
</organism>
<dbReference type="AlphaFoldDB" id="A7I350"/>
<feature type="domain" description="PD-(D/E)XK endonuclease-like" evidence="1">
    <location>
        <begin position="561"/>
        <end position="799"/>
    </location>
</feature>
<dbReference type="RefSeq" id="WP_012109244.1">
    <property type="nucleotide sequence ID" value="NC_009714.1"/>
</dbReference>
<dbReference type="OrthoDB" id="9766257at2"/>
<dbReference type="InterPro" id="IPR011335">
    <property type="entry name" value="Restrct_endonuc-II-like"/>
</dbReference>
<evidence type="ECO:0000259" key="1">
    <source>
        <dbReference type="Pfam" id="PF12705"/>
    </source>
</evidence>
<evidence type="ECO:0000313" key="3">
    <source>
        <dbReference type="Proteomes" id="UP000002407"/>
    </source>
</evidence>
<dbReference type="SUPFAM" id="SSF52980">
    <property type="entry name" value="Restriction endonuclease-like"/>
    <property type="match status" value="1"/>
</dbReference>
<dbReference type="STRING" id="360107.CHAB381_1392"/>
<gene>
    <name evidence="2" type="ordered locus">CHAB381_1392</name>
</gene>